<dbReference type="Pfam" id="PF02458">
    <property type="entry name" value="Transferase"/>
    <property type="match status" value="2"/>
</dbReference>
<dbReference type="PANTHER" id="PTHR31623">
    <property type="entry name" value="F21J9.9"/>
    <property type="match status" value="1"/>
</dbReference>
<dbReference type="OrthoDB" id="671439at2759"/>
<dbReference type="Proteomes" id="UP000824120">
    <property type="component" value="Unassembled WGS sequence"/>
</dbReference>
<keyword evidence="2" id="KW-0808">Transferase</keyword>
<dbReference type="AlphaFoldDB" id="A0A9J5VZX2"/>
<proteinExistence type="inferred from homology"/>
<evidence type="ECO:0000256" key="2">
    <source>
        <dbReference type="ARBA" id="ARBA00022679"/>
    </source>
</evidence>
<protein>
    <submittedName>
        <fullName evidence="4">Uncharacterized protein</fullName>
    </submittedName>
</protein>
<organism evidence="4 5">
    <name type="scientific">Solanum commersonii</name>
    <name type="common">Commerson's wild potato</name>
    <name type="synonym">Commerson's nightshade</name>
    <dbReference type="NCBI Taxonomy" id="4109"/>
    <lineage>
        <taxon>Eukaryota</taxon>
        <taxon>Viridiplantae</taxon>
        <taxon>Streptophyta</taxon>
        <taxon>Embryophyta</taxon>
        <taxon>Tracheophyta</taxon>
        <taxon>Spermatophyta</taxon>
        <taxon>Magnoliopsida</taxon>
        <taxon>eudicotyledons</taxon>
        <taxon>Gunneridae</taxon>
        <taxon>Pentapetalae</taxon>
        <taxon>asterids</taxon>
        <taxon>lamiids</taxon>
        <taxon>Solanales</taxon>
        <taxon>Solanaceae</taxon>
        <taxon>Solanoideae</taxon>
        <taxon>Solaneae</taxon>
        <taxon>Solanum</taxon>
    </lineage>
</organism>
<name>A0A9J5VZX2_SOLCO</name>
<comment type="caution">
    <text evidence="4">The sequence shown here is derived from an EMBL/GenBank/DDBJ whole genome shotgun (WGS) entry which is preliminary data.</text>
</comment>
<evidence type="ECO:0000313" key="5">
    <source>
        <dbReference type="Proteomes" id="UP000824120"/>
    </source>
</evidence>
<gene>
    <name evidence="4" type="ORF">H5410_064289</name>
</gene>
<dbReference type="EMBL" id="JACXVP010000064">
    <property type="protein sequence ID" value="KAG5568690.1"/>
    <property type="molecule type" value="Genomic_DNA"/>
</dbReference>
<dbReference type="Gene3D" id="3.30.559.10">
    <property type="entry name" value="Chloramphenicol acetyltransferase-like domain"/>
    <property type="match status" value="5"/>
</dbReference>
<accession>A0A9J5VZX2</accession>
<dbReference type="GO" id="GO:0016746">
    <property type="term" value="F:acyltransferase activity"/>
    <property type="evidence" value="ECO:0007669"/>
    <property type="project" value="UniProtKB-KW"/>
</dbReference>
<keyword evidence="3" id="KW-0012">Acyltransferase</keyword>
<sequence length="564" mass="62918">MARLDIEIETRKMLKPSAPTPDNLRKLKLSLFDQLAPRAYVTMLLNYLPSSSDHETISYDKLEKSLAQTLIKFYPFAGRFGKDDPLISIDCNDEGVEYVQTKVNADDLPEFLHLNVFNNGGIAIGVKISHIIADAFTIATFVNEWAHTCLTGTITQDTNHYLPSFGQLSSLFPARMLQLPSPPNTSTTGPEIVTRRFVFDALAIENIRKTIKKDSTSDDMIKQPSRVAVVMSVIWKVLAHFFRQNGNSRDSSLTFSINLRENWNFVMTAIANMEADEARKDELNDFVKLVGNTIRDTCVAIGKASSVDDISSLTVNNLTKMDLYGSTSWCKLPWYEADFGWGKPFWVSPVGFYAIEGAILMDTKDGNGIHVTFYPLAGRFREDELSFHCNDEGVEYIETNVNTDLAELGGPSKINIEVLDDLLPKMEHRHTSKIQLKIQLPSGLLEGKSNMEARKDELNDFVKLVGNTIGYTCVAIGKAESVDDISSLIVNNQRKVIENLPKETRLMFIRALVGADFAGISLMDTKDGDGIEAWVSLMENGMAQFERDPNILSSTSKLAFNSFG</sequence>
<dbReference type="PANTHER" id="PTHR31623:SF52">
    <property type="entry name" value="AT1"/>
    <property type="match status" value="1"/>
</dbReference>
<comment type="similarity">
    <text evidence="1">Belongs to the plant acyltransferase family.</text>
</comment>
<reference evidence="4" key="1">
    <citation type="submission" date="2020-09" db="EMBL/GenBank/DDBJ databases">
        <title>De no assembly of potato wild relative species, Solanum commersonii.</title>
        <authorList>
            <person name="Cho K."/>
        </authorList>
    </citation>
    <scope>NUCLEOTIDE SEQUENCE</scope>
    <source>
        <strain evidence="4">LZ3.2</strain>
        <tissue evidence="4">Leaf</tissue>
    </source>
</reference>
<evidence type="ECO:0000313" key="4">
    <source>
        <dbReference type="EMBL" id="KAG5568690.1"/>
    </source>
</evidence>
<keyword evidence="5" id="KW-1185">Reference proteome</keyword>
<evidence type="ECO:0000256" key="3">
    <source>
        <dbReference type="ARBA" id="ARBA00023315"/>
    </source>
</evidence>
<evidence type="ECO:0000256" key="1">
    <source>
        <dbReference type="ARBA" id="ARBA00009861"/>
    </source>
</evidence>
<dbReference type="InterPro" id="IPR023213">
    <property type="entry name" value="CAT-like_dom_sf"/>
</dbReference>